<name>A0A177BA86_9BILA</name>
<proteinExistence type="predicted"/>
<accession>A0A177BA86</accession>
<keyword evidence="3" id="KW-1185">Reference proteome</keyword>
<sequence>MDQSVQTKLSWIDTDMVSVNGTEMEDAESKSISTKPLDGDESVKSSIFDESSKESEYIKNINQNNVGNKNGYTPIIFPFSRVHHEYGIPIDIYEEEDVDFEQSDHSENEETIGDISEEEEESITISRPAILNMKRDTDVMSLLSEEELKEVSERVDQKSILSGECGYCHEIVKKIPSDYEQLKHLNESNFCCEQYRNMLQLLMNHPIKDKRQNKTVLPDQIVPKTEIVKKKVKNVNISEAKPKAKVEIKSKDQSKGDKPIDKYATIKENANQNVYPASKQYRIINYQLSSQKCLDNGWTMRPPSPLTMYELKKDYDDQSTSKIETIPLNSSNSEGRNTTELFKATILSLTLIN</sequence>
<organism evidence="2 3">
    <name type="scientific">Intoshia linei</name>
    <dbReference type="NCBI Taxonomy" id="1819745"/>
    <lineage>
        <taxon>Eukaryota</taxon>
        <taxon>Metazoa</taxon>
        <taxon>Spiralia</taxon>
        <taxon>Lophotrochozoa</taxon>
        <taxon>Mesozoa</taxon>
        <taxon>Orthonectida</taxon>
        <taxon>Rhopaluridae</taxon>
        <taxon>Intoshia</taxon>
    </lineage>
</organism>
<reference evidence="2 3" key="1">
    <citation type="submission" date="2016-04" db="EMBL/GenBank/DDBJ databases">
        <title>The genome of Intoshia linei affirms orthonectids as highly simplified spiralians.</title>
        <authorList>
            <person name="Mikhailov K.V."/>
            <person name="Slusarev G.S."/>
            <person name="Nikitin M.A."/>
            <person name="Logacheva M.D."/>
            <person name="Penin A."/>
            <person name="Aleoshin V."/>
            <person name="Panchin Y.V."/>
        </authorList>
    </citation>
    <scope>NUCLEOTIDE SEQUENCE [LARGE SCALE GENOMIC DNA]</scope>
    <source>
        <strain evidence="2">Intl2013</strain>
        <tissue evidence="2">Whole animal</tissue>
    </source>
</reference>
<dbReference type="OrthoDB" id="527209at2759"/>
<feature type="region of interest" description="Disordered" evidence="1">
    <location>
        <begin position="20"/>
        <end position="43"/>
    </location>
</feature>
<gene>
    <name evidence="2" type="ORF">A3Q56_01044</name>
</gene>
<dbReference type="EMBL" id="LWCA01000076">
    <property type="protein sequence ID" value="OAF71156.1"/>
    <property type="molecule type" value="Genomic_DNA"/>
</dbReference>
<dbReference type="Proteomes" id="UP000078046">
    <property type="component" value="Unassembled WGS sequence"/>
</dbReference>
<protein>
    <submittedName>
        <fullName evidence="2">Uncharacterized protein</fullName>
    </submittedName>
</protein>
<comment type="caution">
    <text evidence="2">The sequence shown here is derived from an EMBL/GenBank/DDBJ whole genome shotgun (WGS) entry which is preliminary data.</text>
</comment>
<dbReference type="AlphaFoldDB" id="A0A177BA86"/>
<evidence type="ECO:0000313" key="2">
    <source>
        <dbReference type="EMBL" id="OAF71156.1"/>
    </source>
</evidence>
<evidence type="ECO:0000256" key="1">
    <source>
        <dbReference type="SAM" id="MobiDB-lite"/>
    </source>
</evidence>
<evidence type="ECO:0000313" key="3">
    <source>
        <dbReference type="Proteomes" id="UP000078046"/>
    </source>
</evidence>